<gene>
    <name evidence="2" type="ORF">GCM10009411_34190</name>
</gene>
<accession>A0ABQ2RGZ0</accession>
<keyword evidence="1" id="KW-0472">Membrane</keyword>
<keyword evidence="1" id="KW-1133">Transmembrane helix</keyword>
<reference evidence="3" key="1">
    <citation type="journal article" date="2019" name="Int. J. Syst. Evol. Microbiol.">
        <title>The Global Catalogue of Microorganisms (GCM) 10K type strain sequencing project: providing services to taxonomists for standard genome sequencing and annotation.</title>
        <authorList>
            <consortium name="The Broad Institute Genomics Platform"/>
            <consortium name="The Broad Institute Genome Sequencing Center for Infectious Disease"/>
            <person name="Wu L."/>
            <person name="Ma J."/>
        </authorList>
    </citation>
    <scope>NUCLEOTIDE SEQUENCE [LARGE SCALE GENOMIC DNA]</scope>
    <source>
        <strain evidence="3">JCM 32306</strain>
    </source>
</reference>
<sequence>MALIIGSAGTSLTEVILLKAIFKNQLVIAFVGVILSMAILVGFTILRIHIYYNTRQIYAHTEILGLSVIPIHHRSKLSPLDCYVYYVYFVKHGCSNRLPQCTMVAKRMIAA</sequence>
<evidence type="ECO:0000313" key="2">
    <source>
        <dbReference type="EMBL" id="GGQ31745.1"/>
    </source>
</evidence>
<evidence type="ECO:0000313" key="3">
    <source>
        <dbReference type="Proteomes" id="UP000619118"/>
    </source>
</evidence>
<protein>
    <submittedName>
        <fullName evidence="2">Uncharacterized protein</fullName>
    </submittedName>
</protein>
<keyword evidence="1" id="KW-0812">Transmembrane</keyword>
<organism evidence="2 3">
    <name type="scientific">Shewanella litoralis</name>
    <dbReference type="NCBI Taxonomy" id="2282700"/>
    <lineage>
        <taxon>Bacteria</taxon>
        <taxon>Pseudomonadati</taxon>
        <taxon>Pseudomonadota</taxon>
        <taxon>Gammaproteobacteria</taxon>
        <taxon>Alteromonadales</taxon>
        <taxon>Shewanellaceae</taxon>
        <taxon>Shewanella</taxon>
    </lineage>
</organism>
<keyword evidence="3" id="KW-1185">Reference proteome</keyword>
<feature type="transmembrane region" description="Helical" evidence="1">
    <location>
        <begin position="26"/>
        <end position="46"/>
    </location>
</feature>
<comment type="caution">
    <text evidence="2">The sequence shown here is derived from an EMBL/GenBank/DDBJ whole genome shotgun (WGS) entry which is preliminary data.</text>
</comment>
<dbReference type="EMBL" id="BMQX01000033">
    <property type="protein sequence ID" value="GGQ31745.1"/>
    <property type="molecule type" value="Genomic_DNA"/>
</dbReference>
<evidence type="ECO:0000256" key="1">
    <source>
        <dbReference type="SAM" id="Phobius"/>
    </source>
</evidence>
<dbReference type="Proteomes" id="UP000619118">
    <property type="component" value="Unassembled WGS sequence"/>
</dbReference>
<name>A0ABQ2RGZ0_9GAMM</name>
<proteinExistence type="predicted"/>